<evidence type="ECO:0000256" key="1">
    <source>
        <dbReference type="ARBA" id="ARBA00023015"/>
    </source>
</evidence>
<keyword evidence="6" id="KW-1185">Reference proteome</keyword>
<evidence type="ECO:0000259" key="4">
    <source>
        <dbReference type="PROSITE" id="PS50932"/>
    </source>
</evidence>
<organism evidence="5 6">
    <name type="scientific">Nonlabens ponticola</name>
    <dbReference type="NCBI Taxonomy" id="2496866"/>
    <lineage>
        <taxon>Bacteria</taxon>
        <taxon>Pseudomonadati</taxon>
        <taxon>Bacteroidota</taxon>
        <taxon>Flavobacteriia</taxon>
        <taxon>Flavobacteriales</taxon>
        <taxon>Flavobacteriaceae</taxon>
        <taxon>Nonlabens</taxon>
    </lineage>
</organism>
<keyword evidence="3" id="KW-0804">Transcription</keyword>
<gene>
    <name evidence="5" type="ORF">EJ995_09430</name>
</gene>
<protein>
    <submittedName>
        <fullName evidence="5">LacI family transcriptional regulator</fullName>
    </submittedName>
</protein>
<dbReference type="Pfam" id="PF13377">
    <property type="entry name" value="Peripla_BP_3"/>
    <property type="match status" value="1"/>
</dbReference>
<dbReference type="Gene3D" id="1.10.260.40">
    <property type="entry name" value="lambda repressor-like DNA-binding domains"/>
    <property type="match status" value="1"/>
</dbReference>
<accession>A0A3S9MZD0</accession>
<dbReference type="KEGG" id="noj:EJ995_09430"/>
<dbReference type="SUPFAM" id="SSF53822">
    <property type="entry name" value="Periplasmic binding protein-like I"/>
    <property type="match status" value="1"/>
</dbReference>
<dbReference type="Proteomes" id="UP000279600">
    <property type="component" value="Chromosome"/>
</dbReference>
<dbReference type="Pfam" id="PF00356">
    <property type="entry name" value="LacI"/>
    <property type="match status" value="1"/>
</dbReference>
<dbReference type="RefSeq" id="WP_126447906.1">
    <property type="nucleotide sequence ID" value="NZ_CP034549.1"/>
</dbReference>
<dbReference type="CDD" id="cd01392">
    <property type="entry name" value="HTH_LacI"/>
    <property type="match status" value="1"/>
</dbReference>
<dbReference type="OrthoDB" id="9768806at2"/>
<keyword evidence="2" id="KW-0238">DNA-binding</keyword>
<dbReference type="InterPro" id="IPR028082">
    <property type="entry name" value="Peripla_BP_I"/>
</dbReference>
<reference evidence="5 6" key="1">
    <citation type="submission" date="2018-12" db="EMBL/GenBank/DDBJ databases">
        <title>Complete genome of Nonlabens sp. MJ115.</title>
        <authorList>
            <person name="Choi H.S."/>
            <person name="Jung J."/>
        </authorList>
    </citation>
    <scope>NUCLEOTIDE SEQUENCE [LARGE SCALE GENOMIC DNA]</scope>
    <source>
        <strain evidence="5 6">MJ115</strain>
    </source>
</reference>
<dbReference type="InterPro" id="IPR000843">
    <property type="entry name" value="HTH_LacI"/>
</dbReference>
<dbReference type="SMART" id="SM00354">
    <property type="entry name" value="HTH_LACI"/>
    <property type="match status" value="1"/>
</dbReference>
<dbReference type="AlphaFoldDB" id="A0A3S9MZD0"/>
<evidence type="ECO:0000313" key="5">
    <source>
        <dbReference type="EMBL" id="AZQ44452.1"/>
    </source>
</evidence>
<dbReference type="GO" id="GO:0000976">
    <property type="term" value="F:transcription cis-regulatory region binding"/>
    <property type="evidence" value="ECO:0007669"/>
    <property type="project" value="TreeGrafter"/>
</dbReference>
<dbReference type="GO" id="GO:0003700">
    <property type="term" value="F:DNA-binding transcription factor activity"/>
    <property type="evidence" value="ECO:0007669"/>
    <property type="project" value="TreeGrafter"/>
</dbReference>
<proteinExistence type="predicted"/>
<dbReference type="Gene3D" id="3.40.50.2300">
    <property type="match status" value="2"/>
</dbReference>
<dbReference type="PANTHER" id="PTHR30146:SF109">
    <property type="entry name" value="HTH-TYPE TRANSCRIPTIONAL REGULATOR GALS"/>
    <property type="match status" value="1"/>
</dbReference>
<dbReference type="PANTHER" id="PTHR30146">
    <property type="entry name" value="LACI-RELATED TRANSCRIPTIONAL REPRESSOR"/>
    <property type="match status" value="1"/>
</dbReference>
<dbReference type="PROSITE" id="PS50932">
    <property type="entry name" value="HTH_LACI_2"/>
    <property type="match status" value="1"/>
</dbReference>
<evidence type="ECO:0000256" key="2">
    <source>
        <dbReference type="ARBA" id="ARBA00023125"/>
    </source>
</evidence>
<dbReference type="InterPro" id="IPR010982">
    <property type="entry name" value="Lambda_DNA-bd_dom_sf"/>
</dbReference>
<dbReference type="CDD" id="cd06267">
    <property type="entry name" value="PBP1_LacI_sugar_binding-like"/>
    <property type="match status" value="1"/>
</dbReference>
<sequence length="334" mass="37208">MKRNKVTLNVLAKEVGLSISTISKSLKDSDEISEETKLLVIEAAKRLGYKGTVVNPKTNKIVAVVIPDVINDFFAQVLTGIEEVATQHNYKVITCLTNESLDKEVAYLDVLDDNSIDGIIIAAAKETQTSNQITHLQRVVDKNIPMVMFDRSIDDVECDKIVVDDVLSAARAVEFLVDRGDKHICMASSISQINVGQLREQGVRKAMESHEDVILNVITSTEEAQFEKRMEDALRYDGIDAVIALDQAAAIIALNKANELNIAIPQDLQIIGYSNGILSRYSYPKMTVIDQHARELGNKAFIRMRNLIDNEDDIKVTRIHTLKTSLLERGTTRK</sequence>
<feature type="domain" description="HTH lacI-type" evidence="4">
    <location>
        <begin position="6"/>
        <end position="50"/>
    </location>
</feature>
<dbReference type="SUPFAM" id="SSF47413">
    <property type="entry name" value="lambda repressor-like DNA-binding domains"/>
    <property type="match status" value="1"/>
</dbReference>
<dbReference type="EMBL" id="CP034549">
    <property type="protein sequence ID" value="AZQ44452.1"/>
    <property type="molecule type" value="Genomic_DNA"/>
</dbReference>
<evidence type="ECO:0000313" key="6">
    <source>
        <dbReference type="Proteomes" id="UP000279600"/>
    </source>
</evidence>
<evidence type="ECO:0000256" key="3">
    <source>
        <dbReference type="ARBA" id="ARBA00023163"/>
    </source>
</evidence>
<dbReference type="InterPro" id="IPR046335">
    <property type="entry name" value="LacI/GalR-like_sensor"/>
</dbReference>
<name>A0A3S9MZD0_9FLAO</name>
<keyword evidence="1" id="KW-0805">Transcription regulation</keyword>